<sequence>MGESLGLNHPFAMAPSEYTCSVLASFSDLRSARDGNIVLDGRSLRLGDAVAVSKYGAKLFITSDRDTLDRMETSVALLNERLATGRVVYGVNSGFGGNADTRTNAHEDLQKALVQHHNTAVLLPSDRGLGSSSILDNLRQHSVPIPIVKAAMLARCNSLLRGHSAVRVELVQNLATMINEDFIPVVPLRGSISASGDLTPLAYIAGALEGNSDIYIHCGTKHNNEIITADKALAQLGLEPLCFQPKEALGLLNGTAFSTGAASLVLHEVNQLVLLSQVATAMSTEALLGTRQNYDPFIADVRPHPGQREVASTIHRFLSDSGLTIDHAHTTATNDLAQDRYALRTASQWIGPHVENMALALSQVSTELNSTTDNPLFDAPNSTIHHGGNFQATSITTAMEKTTSAMQSLGKLIFSQCSELLNPMLSKGLTPNLCADDPSLSYALKGVDINMAAYMSELGYLNTPVSNFVQTADVNNQPVNSLALIAARYAGDAVEVFGLMLASHFYVLCQAVDLRVLHVRFESVAKRTFWERAAGKIFPSLSEKDIEELWTALMSHWNRYSTLDLDARAKMAVDLVTGTLFALLSSSSTGEKGTENQDQSQEQGQDLTTLIKQWQSTTSTILTATYAQIRSAHFEDHTSITPIYLCASSRKVYEYVRNTLGVPIHRGLEDHPTYGSGETTGKMTIGSHISTIYAALRGGGFMKVLEECWGEAQ</sequence>
<comment type="similarity">
    <text evidence="1 2">Belongs to the PAL/histidase family.</text>
</comment>
<accession>A0ABR4FUU5</accession>
<dbReference type="InterPro" id="IPR022313">
    <property type="entry name" value="Phe/His_NH3-lyase_AS"/>
</dbReference>
<comment type="caution">
    <text evidence="3">The sequence shown here is derived from an EMBL/GenBank/DDBJ whole genome shotgun (WGS) entry which is preliminary data.</text>
</comment>
<dbReference type="NCBIfam" id="TIGR01226">
    <property type="entry name" value="phe_am_lyase"/>
    <property type="match status" value="1"/>
</dbReference>
<dbReference type="InterPro" id="IPR024083">
    <property type="entry name" value="Fumarase/histidase_N"/>
</dbReference>
<evidence type="ECO:0000313" key="4">
    <source>
        <dbReference type="Proteomes" id="UP001610563"/>
    </source>
</evidence>
<organism evidence="3 4">
    <name type="scientific">Aspergillus keveii</name>
    <dbReference type="NCBI Taxonomy" id="714993"/>
    <lineage>
        <taxon>Eukaryota</taxon>
        <taxon>Fungi</taxon>
        <taxon>Dikarya</taxon>
        <taxon>Ascomycota</taxon>
        <taxon>Pezizomycotina</taxon>
        <taxon>Eurotiomycetes</taxon>
        <taxon>Eurotiomycetidae</taxon>
        <taxon>Eurotiales</taxon>
        <taxon>Aspergillaceae</taxon>
        <taxon>Aspergillus</taxon>
        <taxon>Aspergillus subgen. Nidulantes</taxon>
    </lineage>
</organism>
<dbReference type="PANTHER" id="PTHR10362">
    <property type="entry name" value="HISTIDINE AMMONIA-LYASE"/>
    <property type="match status" value="1"/>
</dbReference>
<proteinExistence type="inferred from homology"/>
<keyword evidence="4" id="KW-1185">Reference proteome</keyword>
<dbReference type="InterPro" id="IPR001106">
    <property type="entry name" value="Aromatic_Lyase"/>
</dbReference>
<evidence type="ECO:0000256" key="2">
    <source>
        <dbReference type="RuleBase" id="RU003954"/>
    </source>
</evidence>
<evidence type="ECO:0000256" key="1">
    <source>
        <dbReference type="ARBA" id="ARBA00007238"/>
    </source>
</evidence>
<dbReference type="EMBL" id="JBFTWV010000105">
    <property type="protein sequence ID" value="KAL2787042.1"/>
    <property type="molecule type" value="Genomic_DNA"/>
</dbReference>
<dbReference type="Gene3D" id="1.10.275.10">
    <property type="entry name" value="Fumarase/aspartase (N-terminal domain)"/>
    <property type="match status" value="1"/>
</dbReference>
<dbReference type="CDD" id="cd00332">
    <property type="entry name" value="PAL-HAL"/>
    <property type="match status" value="1"/>
</dbReference>
<dbReference type="InterPro" id="IPR008948">
    <property type="entry name" value="L-Aspartase-like"/>
</dbReference>
<dbReference type="InterPro" id="IPR005922">
    <property type="entry name" value="Phe_NH3-lyase"/>
</dbReference>
<dbReference type="Gene3D" id="1.10.274.20">
    <property type="entry name" value="Phenylalanine ammonia-lyase 1, domain 3"/>
    <property type="match status" value="1"/>
</dbReference>
<protein>
    <submittedName>
        <fullName evidence="3">L-Aspartase-like protein</fullName>
    </submittedName>
</protein>
<reference evidence="3 4" key="1">
    <citation type="submission" date="2024-07" db="EMBL/GenBank/DDBJ databases">
        <title>Section-level genome sequencing and comparative genomics of Aspergillus sections Usti and Cavernicolus.</title>
        <authorList>
            <consortium name="Lawrence Berkeley National Laboratory"/>
            <person name="Nybo J.L."/>
            <person name="Vesth T.C."/>
            <person name="Theobald S."/>
            <person name="Frisvad J.C."/>
            <person name="Larsen T.O."/>
            <person name="Kjaerboelling I."/>
            <person name="Rothschild-Mancinelli K."/>
            <person name="Lyhne E.K."/>
            <person name="Kogle M.E."/>
            <person name="Barry K."/>
            <person name="Clum A."/>
            <person name="Na H."/>
            <person name="Ledsgaard L."/>
            <person name="Lin J."/>
            <person name="Lipzen A."/>
            <person name="Kuo A."/>
            <person name="Riley R."/>
            <person name="Mondo S."/>
            <person name="Labutti K."/>
            <person name="Haridas S."/>
            <person name="Pangalinan J."/>
            <person name="Salamov A.A."/>
            <person name="Simmons B.A."/>
            <person name="Magnuson J.K."/>
            <person name="Chen J."/>
            <person name="Drula E."/>
            <person name="Henrissat B."/>
            <person name="Wiebenga A."/>
            <person name="Lubbers R.J."/>
            <person name="Gomes A.C."/>
            <person name="Makela M.R."/>
            <person name="Stajich J."/>
            <person name="Grigoriev I.V."/>
            <person name="Mortensen U.H."/>
            <person name="De Vries R.P."/>
            <person name="Baker S.E."/>
            <person name="Andersen M.R."/>
        </authorList>
    </citation>
    <scope>NUCLEOTIDE SEQUENCE [LARGE SCALE GENOMIC DNA]</scope>
    <source>
        <strain evidence="3 4">CBS 209.92</strain>
    </source>
</reference>
<gene>
    <name evidence="3" type="ORF">BJX66DRAFT_311838</name>
</gene>
<dbReference type="Gene3D" id="1.20.200.10">
    <property type="entry name" value="Fumarase/aspartase (Central domain)"/>
    <property type="match status" value="1"/>
</dbReference>
<dbReference type="Proteomes" id="UP001610563">
    <property type="component" value="Unassembled WGS sequence"/>
</dbReference>
<name>A0ABR4FUU5_9EURO</name>
<dbReference type="Pfam" id="PF00221">
    <property type="entry name" value="Lyase_aromatic"/>
    <property type="match status" value="1"/>
</dbReference>
<keyword evidence="2" id="KW-0456">Lyase</keyword>
<dbReference type="SUPFAM" id="SSF48557">
    <property type="entry name" value="L-aspartase-like"/>
    <property type="match status" value="1"/>
</dbReference>
<dbReference type="InterPro" id="IPR023144">
    <property type="entry name" value="Phe_NH3-lyase_shielding_dom_sf"/>
</dbReference>
<dbReference type="PROSITE" id="PS00488">
    <property type="entry name" value="PAL_HISTIDASE"/>
    <property type="match status" value="1"/>
</dbReference>
<evidence type="ECO:0000313" key="3">
    <source>
        <dbReference type="EMBL" id="KAL2787042.1"/>
    </source>
</evidence>